<organism evidence="2 3">
    <name type="scientific">Kibdelosporangium persicum</name>
    <dbReference type="NCBI Taxonomy" id="2698649"/>
    <lineage>
        <taxon>Bacteria</taxon>
        <taxon>Bacillati</taxon>
        <taxon>Actinomycetota</taxon>
        <taxon>Actinomycetes</taxon>
        <taxon>Pseudonocardiales</taxon>
        <taxon>Pseudonocardiaceae</taxon>
        <taxon>Kibdelosporangium</taxon>
    </lineage>
</organism>
<dbReference type="Proteomes" id="UP000763557">
    <property type="component" value="Unassembled WGS sequence"/>
</dbReference>
<keyword evidence="3" id="KW-1185">Reference proteome</keyword>
<feature type="transmembrane region" description="Helical" evidence="1">
    <location>
        <begin position="106"/>
        <end position="130"/>
    </location>
</feature>
<feature type="transmembrane region" description="Helical" evidence="1">
    <location>
        <begin position="32"/>
        <end position="54"/>
    </location>
</feature>
<protein>
    <submittedName>
        <fullName evidence="2">Uncharacterized protein</fullName>
    </submittedName>
</protein>
<gene>
    <name evidence="2" type="ORF">GC106_22380</name>
</gene>
<accession>A0ABX2F1D4</accession>
<dbReference type="EMBL" id="JAAATY010000005">
    <property type="protein sequence ID" value="NRN65028.1"/>
    <property type="molecule type" value="Genomic_DNA"/>
</dbReference>
<reference evidence="2 3" key="1">
    <citation type="submission" date="2020-01" db="EMBL/GenBank/DDBJ databases">
        <title>Kibdelosporangium persica a novel Actinomycetes from a hot desert in Iran.</title>
        <authorList>
            <person name="Safaei N."/>
            <person name="Zaburannyi N."/>
            <person name="Mueller R."/>
            <person name="Wink J."/>
        </authorList>
    </citation>
    <scope>NUCLEOTIDE SEQUENCE [LARGE SCALE GENOMIC DNA]</scope>
    <source>
        <strain evidence="2 3">4NS15</strain>
    </source>
</reference>
<proteinExistence type="predicted"/>
<feature type="transmembrane region" description="Helical" evidence="1">
    <location>
        <begin position="61"/>
        <end position="79"/>
    </location>
</feature>
<evidence type="ECO:0000313" key="3">
    <source>
        <dbReference type="Proteomes" id="UP000763557"/>
    </source>
</evidence>
<keyword evidence="1" id="KW-0812">Transmembrane</keyword>
<keyword evidence="1" id="KW-1133">Transmembrane helix</keyword>
<name>A0ABX2F1D4_9PSEU</name>
<keyword evidence="1" id="KW-0472">Membrane</keyword>
<evidence type="ECO:0000256" key="1">
    <source>
        <dbReference type="SAM" id="Phobius"/>
    </source>
</evidence>
<sequence length="143" mass="15400">MKWLLWTQIALVLASVGVGVIAAMSVPYGAMVPFAMGALPLLLIAGAVLGLLAVRRKTAHIPAAIALLAPVALIVVSELSTDYEPVTDYAGLVPFDAGELLVWLNWVWWLDLAAAALALMSALLLFRLTLVRRTVDRQDRLPD</sequence>
<comment type="caution">
    <text evidence="2">The sequence shown here is derived from an EMBL/GenBank/DDBJ whole genome shotgun (WGS) entry which is preliminary data.</text>
</comment>
<dbReference type="RefSeq" id="WP_173128258.1">
    <property type="nucleotide sequence ID" value="NZ_CBCSGW010000040.1"/>
</dbReference>
<evidence type="ECO:0000313" key="2">
    <source>
        <dbReference type="EMBL" id="NRN65028.1"/>
    </source>
</evidence>